<dbReference type="InterPro" id="IPR029058">
    <property type="entry name" value="AB_hydrolase_fold"/>
</dbReference>
<accession>A0A0L0SJF4</accession>
<reference evidence="6" key="2">
    <citation type="submission" date="2009-11" db="EMBL/GenBank/DDBJ databases">
        <title>The Genome Sequence of Allomyces macrogynus strain ATCC 38327.</title>
        <authorList>
            <consortium name="The Broad Institute Genome Sequencing Platform"/>
            <person name="Russ C."/>
            <person name="Cuomo C."/>
            <person name="Shea T."/>
            <person name="Young S.K."/>
            <person name="Zeng Q."/>
            <person name="Koehrsen M."/>
            <person name="Haas B."/>
            <person name="Borodovsky M."/>
            <person name="Guigo R."/>
            <person name="Alvarado L."/>
            <person name="Berlin A."/>
            <person name="Borenstein D."/>
            <person name="Chen Z."/>
            <person name="Engels R."/>
            <person name="Freedman E."/>
            <person name="Gellesch M."/>
            <person name="Goldberg J."/>
            <person name="Griggs A."/>
            <person name="Gujja S."/>
            <person name="Heiman D."/>
            <person name="Hepburn T."/>
            <person name="Howarth C."/>
            <person name="Jen D."/>
            <person name="Larson L."/>
            <person name="Lewis B."/>
            <person name="Mehta T."/>
            <person name="Park D."/>
            <person name="Pearson M."/>
            <person name="Roberts A."/>
            <person name="Saif S."/>
            <person name="Shenoy N."/>
            <person name="Sisk P."/>
            <person name="Stolte C."/>
            <person name="Sykes S."/>
            <person name="Walk T."/>
            <person name="White J."/>
            <person name="Yandava C."/>
            <person name="Burger G."/>
            <person name="Gray M.W."/>
            <person name="Holland P.W.H."/>
            <person name="King N."/>
            <person name="Lang F.B.F."/>
            <person name="Roger A.J."/>
            <person name="Ruiz-Trillo I."/>
            <person name="Lander E."/>
            <person name="Nusbaum C."/>
        </authorList>
    </citation>
    <scope>NUCLEOTIDE SEQUENCE [LARGE SCALE GENOMIC DNA]</scope>
    <source>
        <strain evidence="6">ATCC 38327</strain>
    </source>
</reference>
<dbReference type="Pfam" id="PF07859">
    <property type="entry name" value="Abhydrolase_3"/>
    <property type="match status" value="1"/>
</dbReference>
<proteinExistence type="inferred from homology"/>
<dbReference type="Gene3D" id="3.40.50.1820">
    <property type="entry name" value="alpha/beta hydrolase"/>
    <property type="match status" value="1"/>
</dbReference>
<gene>
    <name evidence="5" type="ORF">AMAG_07704</name>
</gene>
<dbReference type="EMBL" id="GG745340">
    <property type="protein sequence ID" value="KNE62490.1"/>
    <property type="molecule type" value="Genomic_DNA"/>
</dbReference>
<dbReference type="eggNOG" id="KOG1515">
    <property type="taxonomic scope" value="Eukaryota"/>
</dbReference>
<dbReference type="InterPro" id="IPR002168">
    <property type="entry name" value="Lipase_GDXG_HIS_AS"/>
</dbReference>
<evidence type="ECO:0000313" key="5">
    <source>
        <dbReference type="EMBL" id="KNE62490.1"/>
    </source>
</evidence>
<dbReference type="SUPFAM" id="SSF53474">
    <property type="entry name" value="alpha/beta-Hydrolases"/>
    <property type="match status" value="1"/>
</dbReference>
<dbReference type="InterPro" id="IPR050300">
    <property type="entry name" value="GDXG_lipolytic_enzyme"/>
</dbReference>
<evidence type="ECO:0000256" key="1">
    <source>
        <dbReference type="ARBA" id="ARBA00010515"/>
    </source>
</evidence>
<dbReference type="OrthoDB" id="408631at2759"/>
<dbReference type="STRING" id="578462.A0A0L0SJF4"/>
<comment type="similarity">
    <text evidence="1">Belongs to the 'GDXG' lipolytic enzyme family.</text>
</comment>
<feature type="region of interest" description="Disordered" evidence="3">
    <location>
        <begin position="1"/>
        <end position="20"/>
    </location>
</feature>
<dbReference type="VEuPathDB" id="FungiDB:AMAG_07704"/>
<dbReference type="PANTHER" id="PTHR48081:SF8">
    <property type="entry name" value="ALPHA_BETA HYDROLASE FOLD-3 DOMAIN-CONTAINING PROTEIN-RELATED"/>
    <property type="match status" value="1"/>
</dbReference>
<name>A0A0L0SJF4_ALLM3</name>
<evidence type="ECO:0000256" key="3">
    <source>
        <dbReference type="SAM" id="MobiDB-lite"/>
    </source>
</evidence>
<organism evidence="5 6">
    <name type="scientific">Allomyces macrogynus (strain ATCC 38327)</name>
    <name type="common">Allomyces javanicus var. macrogynus</name>
    <dbReference type="NCBI Taxonomy" id="578462"/>
    <lineage>
        <taxon>Eukaryota</taxon>
        <taxon>Fungi</taxon>
        <taxon>Fungi incertae sedis</taxon>
        <taxon>Blastocladiomycota</taxon>
        <taxon>Blastocladiomycetes</taxon>
        <taxon>Blastocladiales</taxon>
        <taxon>Blastocladiaceae</taxon>
        <taxon>Allomyces</taxon>
    </lineage>
</organism>
<dbReference type="InterPro" id="IPR013094">
    <property type="entry name" value="AB_hydrolase_3"/>
</dbReference>
<dbReference type="OMA" id="YMFSAET"/>
<feature type="compositionally biased region" description="Basic residues" evidence="3">
    <location>
        <begin position="572"/>
        <end position="581"/>
    </location>
</feature>
<evidence type="ECO:0000259" key="4">
    <source>
        <dbReference type="Pfam" id="PF07859"/>
    </source>
</evidence>
<dbReference type="PANTHER" id="PTHR48081">
    <property type="entry name" value="AB HYDROLASE SUPERFAMILY PROTEIN C4A8.06C"/>
    <property type="match status" value="1"/>
</dbReference>
<feature type="domain" description="Alpha/beta hydrolase fold-3" evidence="4">
    <location>
        <begin position="269"/>
        <end position="519"/>
    </location>
</feature>
<dbReference type="AlphaFoldDB" id="A0A0L0SJF4"/>
<reference evidence="5 6" key="1">
    <citation type="submission" date="2009-11" db="EMBL/GenBank/DDBJ databases">
        <title>Annotation of Allomyces macrogynus ATCC 38327.</title>
        <authorList>
            <consortium name="The Broad Institute Genome Sequencing Platform"/>
            <person name="Russ C."/>
            <person name="Cuomo C."/>
            <person name="Burger G."/>
            <person name="Gray M.W."/>
            <person name="Holland P.W.H."/>
            <person name="King N."/>
            <person name="Lang F.B.F."/>
            <person name="Roger A.J."/>
            <person name="Ruiz-Trillo I."/>
            <person name="Young S.K."/>
            <person name="Zeng Q."/>
            <person name="Gargeya S."/>
            <person name="Fitzgerald M."/>
            <person name="Haas B."/>
            <person name="Abouelleil A."/>
            <person name="Alvarado L."/>
            <person name="Arachchi H.M."/>
            <person name="Berlin A."/>
            <person name="Chapman S.B."/>
            <person name="Gearin G."/>
            <person name="Goldberg J."/>
            <person name="Griggs A."/>
            <person name="Gujja S."/>
            <person name="Hansen M."/>
            <person name="Heiman D."/>
            <person name="Howarth C."/>
            <person name="Larimer J."/>
            <person name="Lui A."/>
            <person name="MacDonald P.J.P."/>
            <person name="McCowen C."/>
            <person name="Montmayeur A."/>
            <person name="Murphy C."/>
            <person name="Neiman D."/>
            <person name="Pearson M."/>
            <person name="Priest M."/>
            <person name="Roberts A."/>
            <person name="Saif S."/>
            <person name="Shea T."/>
            <person name="Sisk P."/>
            <person name="Stolte C."/>
            <person name="Sykes S."/>
            <person name="Wortman J."/>
            <person name="Nusbaum C."/>
            <person name="Birren B."/>
        </authorList>
    </citation>
    <scope>NUCLEOTIDE SEQUENCE [LARGE SCALE GENOMIC DNA]</scope>
    <source>
        <strain evidence="5 6">ATCC 38327</strain>
    </source>
</reference>
<dbReference type="GO" id="GO:0016787">
    <property type="term" value="F:hydrolase activity"/>
    <property type="evidence" value="ECO:0007669"/>
    <property type="project" value="UniProtKB-KW"/>
</dbReference>
<evidence type="ECO:0000313" key="6">
    <source>
        <dbReference type="Proteomes" id="UP000054350"/>
    </source>
</evidence>
<keyword evidence="6" id="KW-1185">Reference proteome</keyword>
<sequence>MGTSDPPSSVSAAAAPTSAPFVSPPQPLLAAAAAAAAATAADASAATAASAAPAATDDLITSAETAVTAAITAMAAAAAAPPADDANPLLVPVDASLVLRAVPRLVTTAAKIGVATVRALTAHAVYGPPHDSWSWLTTATRAFLRSAVATNPPDQALSLHLGRSFTRWTFPTSPHHFVYAPTALVMDAVEPEHATSADVAWTKSQKTTAEGQACGHVVTGEWVLPMDAMLAAKAKRDKMAAAGIDATKAAQKAAAGIACGLEPEIDRVILYIHGGAFHFLSGRTHRCITSRLVSHVPKTAALALHQRLGPEHSHNAAVEDLILAYLTLIGRRAATTYTYTEHPLANLNFSAWCPDLRTIQRNADRAAPAAHLLQRVWDPKQIVLAGDSSGGNTVASALLVLKHCGYPLPGTAVLLSPWLDPTSTSASWRDNHATCYLPADLPGIVENFYRFSHPFPPTHPFVSPLYATRDMLRGLPPILVQVGANEVLRDESLEWGKCLAAVGSAVRVEVYDGGFHAFHAFPILERQRSVAFQNIAKWLKELDRAAEGASMSATAGADAAAATAGGKTSMRPLHKSPKVGHRHYEHDHEARISTTENKDEGVTTVDMAPPSASESDTDDEDLATPRGDAARSQSDLIHTRVRTGESEGDDMDDANLHEDESITTSRPPLHAAHVAWDLQDWSHVIVSVRPAAARP</sequence>
<dbReference type="PROSITE" id="PS01173">
    <property type="entry name" value="LIPASE_GDXG_HIS"/>
    <property type="match status" value="1"/>
</dbReference>
<evidence type="ECO:0000256" key="2">
    <source>
        <dbReference type="ARBA" id="ARBA00022801"/>
    </source>
</evidence>
<keyword evidence="2" id="KW-0378">Hydrolase</keyword>
<protein>
    <recommendedName>
        <fullName evidence="4">Alpha/beta hydrolase fold-3 domain-containing protein</fullName>
    </recommendedName>
</protein>
<feature type="region of interest" description="Disordered" evidence="3">
    <location>
        <begin position="562"/>
        <end position="655"/>
    </location>
</feature>
<dbReference type="Proteomes" id="UP000054350">
    <property type="component" value="Unassembled WGS sequence"/>
</dbReference>
<feature type="compositionally biased region" description="Basic and acidic residues" evidence="3">
    <location>
        <begin position="582"/>
        <end position="601"/>
    </location>
</feature>